<dbReference type="Proteomes" id="UP000295087">
    <property type="component" value="Unassembled WGS sequence"/>
</dbReference>
<dbReference type="EMBL" id="SNXK01000010">
    <property type="protein sequence ID" value="TDP30841.1"/>
    <property type="molecule type" value="Genomic_DNA"/>
</dbReference>
<name>A0A4R6P0C1_NOCIG</name>
<protein>
    <submittedName>
        <fullName evidence="2">Carboxypeptidase family protein</fullName>
    </submittedName>
</protein>
<comment type="caution">
    <text evidence="2">The sequence shown here is derived from an EMBL/GenBank/DDBJ whole genome shotgun (WGS) entry which is preliminary data.</text>
</comment>
<feature type="signal peptide" evidence="1">
    <location>
        <begin position="1"/>
        <end position="29"/>
    </location>
</feature>
<accession>A0A4R6P0C1</accession>
<keyword evidence="2" id="KW-0121">Carboxypeptidase</keyword>
<keyword evidence="1" id="KW-0732">Signal</keyword>
<gene>
    <name evidence="2" type="ORF">DFR75_11048</name>
</gene>
<keyword evidence="2" id="KW-0378">Hydrolase</keyword>
<evidence type="ECO:0000313" key="3">
    <source>
        <dbReference type="Proteomes" id="UP000295087"/>
    </source>
</evidence>
<organism evidence="2 3">
    <name type="scientific">Nocardia ignorata</name>
    <dbReference type="NCBI Taxonomy" id="145285"/>
    <lineage>
        <taxon>Bacteria</taxon>
        <taxon>Bacillati</taxon>
        <taxon>Actinomycetota</taxon>
        <taxon>Actinomycetes</taxon>
        <taxon>Mycobacteriales</taxon>
        <taxon>Nocardiaceae</taxon>
        <taxon>Nocardia</taxon>
    </lineage>
</organism>
<keyword evidence="2" id="KW-0645">Protease</keyword>
<evidence type="ECO:0000256" key="1">
    <source>
        <dbReference type="SAM" id="SignalP"/>
    </source>
</evidence>
<proteinExistence type="predicted"/>
<dbReference type="AlphaFoldDB" id="A0A4R6P0C1"/>
<feature type="chain" id="PRO_5020987749" evidence="1">
    <location>
        <begin position="30"/>
        <end position="151"/>
    </location>
</feature>
<sequence>MPRFGVSQCSAIAVIAAALLTGTAGGALAHPGGPDDTVGQNTTSCEQGGETLYDDRYTRAAVGQIDAVLVAADTRAPIAGGKVVLIGLDACGDSIHRHLFTGNSGQASFRGLQPGRYQLTAYASDSDVQPITSTEVALDTPSTKTVRFVAG</sequence>
<dbReference type="SUPFAM" id="SSF49478">
    <property type="entry name" value="Cna protein B-type domain"/>
    <property type="match status" value="1"/>
</dbReference>
<evidence type="ECO:0000313" key="2">
    <source>
        <dbReference type="EMBL" id="TDP30841.1"/>
    </source>
</evidence>
<keyword evidence="3" id="KW-1185">Reference proteome</keyword>
<dbReference type="Gene3D" id="2.60.40.1120">
    <property type="entry name" value="Carboxypeptidase-like, regulatory domain"/>
    <property type="match status" value="1"/>
</dbReference>
<dbReference type="GO" id="GO:0004180">
    <property type="term" value="F:carboxypeptidase activity"/>
    <property type="evidence" value="ECO:0007669"/>
    <property type="project" value="UniProtKB-KW"/>
</dbReference>
<reference evidence="2 3" key="1">
    <citation type="submission" date="2019-03" db="EMBL/GenBank/DDBJ databases">
        <title>Genomic Encyclopedia of Type Strains, Phase IV (KMG-IV): sequencing the most valuable type-strain genomes for metagenomic binning, comparative biology and taxonomic classification.</title>
        <authorList>
            <person name="Goeker M."/>
        </authorList>
    </citation>
    <scope>NUCLEOTIDE SEQUENCE [LARGE SCALE GENOMIC DNA]</scope>
    <source>
        <strain evidence="2 3">DSM 44496</strain>
    </source>
</reference>